<dbReference type="GO" id="GO:0016491">
    <property type="term" value="F:oxidoreductase activity"/>
    <property type="evidence" value="ECO:0007669"/>
    <property type="project" value="UniProtKB-KW"/>
</dbReference>
<organism evidence="4 5">
    <name type="scientific">Sphingobium wenxiniae (strain DSM 21828 / CGMCC 1.7748 / JZ-1)</name>
    <dbReference type="NCBI Taxonomy" id="595605"/>
    <lineage>
        <taxon>Bacteria</taxon>
        <taxon>Pseudomonadati</taxon>
        <taxon>Pseudomonadota</taxon>
        <taxon>Alphaproteobacteria</taxon>
        <taxon>Sphingomonadales</taxon>
        <taxon>Sphingomonadaceae</taxon>
        <taxon>Sphingobium</taxon>
    </lineage>
</organism>
<dbReference type="InterPro" id="IPR036291">
    <property type="entry name" value="NAD(P)-bd_dom_sf"/>
</dbReference>
<dbReference type="SUPFAM" id="SSF51735">
    <property type="entry name" value="NAD(P)-binding Rossmann-fold domains"/>
    <property type="match status" value="1"/>
</dbReference>
<dbReference type="RefSeq" id="WP_145073045.1">
    <property type="nucleotide sequence ID" value="NZ_JACIIY010000004.1"/>
</dbReference>
<name>A0A562KED6_SPHWJ</name>
<dbReference type="SUPFAM" id="SSF55347">
    <property type="entry name" value="Glyceraldehyde-3-phosphate dehydrogenase-like, C-terminal domain"/>
    <property type="match status" value="1"/>
</dbReference>
<sequence length="367" mass="37815">MNGLLGVGVIGASVAGSWGGQAHIPSIAASPDLTLAAIGTSRMETARESAAHFGAPLAFDDPAALARDPSVDIVAVCVRVPEHERLVMAALDAGKHVYCEWPLARDTAEAERLVAAAQAAGVVHLAGMQARAVPHILHLKQLIEAGEIGRVLSASLAIAGQWSPVFPASMEYLQKLESGGNYFTIAGGHAIDAFRHVLGPVAELMATAAIQVPEVQLFDAGRATARTAPDHFAFSGRLASGAFASCEVRGLPAGGSGLRFEVNGEKGSLLITAAGANPMIQMSDLTLSRVAEDGALTAVELPADCFWADASVGPHAIGVAQNYARLVEAIRGGRPVPADFAAALDNHRLLDAIRLSAAEGRKVAVGA</sequence>
<gene>
    <name evidence="4" type="ORF">IQ35_01975</name>
</gene>
<keyword evidence="5" id="KW-1185">Reference proteome</keyword>
<comment type="caution">
    <text evidence="4">The sequence shown here is derived from an EMBL/GenBank/DDBJ whole genome shotgun (WGS) entry which is preliminary data.</text>
</comment>
<dbReference type="InterPro" id="IPR055080">
    <property type="entry name" value="Gal80p-like_C"/>
</dbReference>
<accession>A0A562KED6</accession>
<evidence type="ECO:0000259" key="3">
    <source>
        <dbReference type="Pfam" id="PF22685"/>
    </source>
</evidence>
<evidence type="ECO:0000313" key="5">
    <source>
        <dbReference type="Proteomes" id="UP000316624"/>
    </source>
</evidence>
<evidence type="ECO:0000256" key="1">
    <source>
        <dbReference type="ARBA" id="ARBA00023002"/>
    </source>
</evidence>
<dbReference type="EMBL" id="VLKK01000006">
    <property type="protein sequence ID" value="TWH93766.1"/>
    <property type="molecule type" value="Genomic_DNA"/>
</dbReference>
<dbReference type="Pfam" id="PF01408">
    <property type="entry name" value="GFO_IDH_MocA"/>
    <property type="match status" value="1"/>
</dbReference>
<dbReference type="Gene3D" id="3.40.50.720">
    <property type="entry name" value="NAD(P)-binding Rossmann-like Domain"/>
    <property type="match status" value="1"/>
</dbReference>
<dbReference type="InterPro" id="IPR050463">
    <property type="entry name" value="Gfo/Idh/MocA_oxidrdct_glycsds"/>
</dbReference>
<dbReference type="AlphaFoldDB" id="A0A562KED6"/>
<evidence type="ECO:0000259" key="2">
    <source>
        <dbReference type="Pfam" id="PF01408"/>
    </source>
</evidence>
<feature type="domain" description="Gfo/Idh/MocA-like oxidoreductase N-terminal" evidence="2">
    <location>
        <begin position="6"/>
        <end position="124"/>
    </location>
</feature>
<dbReference type="PANTHER" id="PTHR43818:SF11">
    <property type="entry name" value="BCDNA.GH03377"/>
    <property type="match status" value="1"/>
</dbReference>
<dbReference type="Proteomes" id="UP000316624">
    <property type="component" value="Unassembled WGS sequence"/>
</dbReference>
<protein>
    <submittedName>
        <fullName evidence="4">Putative dehydrogenase</fullName>
    </submittedName>
</protein>
<keyword evidence="1" id="KW-0560">Oxidoreductase</keyword>
<feature type="domain" description="Gal80p-like C-terminal" evidence="3">
    <location>
        <begin position="134"/>
        <end position="272"/>
    </location>
</feature>
<proteinExistence type="predicted"/>
<dbReference type="PANTHER" id="PTHR43818">
    <property type="entry name" value="BCDNA.GH03377"/>
    <property type="match status" value="1"/>
</dbReference>
<dbReference type="GO" id="GO:0000166">
    <property type="term" value="F:nucleotide binding"/>
    <property type="evidence" value="ECO:0007669"/>
    <property type="project" value="InterPro"/>
</dbReference>
<dbReference type="Pfam" id="PF22685">
    <property type="entry name" value="Gal80p_C-like"/>
    <property type="match status" value="1"/>
</dbReference>
<evidence type="ECO:0000313" key="4">
    <source>
        <dbReference type="EMBL" id="TWH93766.1"/>
    </source>
</evidence>
<dbReference type="InterPro" id="IPR000683">
    <property type="entry name" value="Gfo/Idh/MocA-like_OxRdtase_N"/>
</dbReference>
<reference evidence="4 5" key="1">
    <citation type="journal article" date="2015" name="Stand. Genomic Sci.">
        <title>Genomic Encyclopedia of Bacterial and Archaeal Type Strains, Phase III: the genomes of soil and plant-associated and newly described type strains.</title>
        <authorList>
            <person name="Whitman W.B."/>
            <person name="Woyke T."/>
            <person name="Klenk H.P."/>
            <person name="Zhou Y."/>
            <person name="Lilburn T.G."/>
            <person name="Beck B.J."/>
            <person name="De Vos P."/>
            <person name="Vandamme P."/>
            <person name="Eisen J.A."/>
            <person name="Garrity G."/>
            <person name="Hugenholtz P."/>
            <person name="Kyrpides N.C."/>
        </authorList>
    </citation>
    <scope>NUCLEOTIDE SEQUENCE [LARGE SCALE GENOMIC DNA]</scope>
    <source>
        <strain evidence="4 5">CGMCC 1.7748</strain>
    </source>
</reference>
<dbReference type="Gene3D" id="3.30.360.10">
    <property type="entry name" value="Dihydrodipicolinate Reductase, domain 2"/>
    <property type="match status" value="1"/>
</dbReference>